<feature type="chain" id="PRO_5011484133" evidence="1">
    <location>
        <begin position="24"/>
        <end position="247"/>
    </location>
</feature>
<proteinExistence type="predicted"/>
<protein>
    <submittedName>
        <fullName evidence="2">Uncharacterized protein</fullName>
    </submittedName>
</protein>
<sequence>MKQNYLLLTGALFLIGVSQPVVAEDSFSDLLGNAVNSAKNAVSNIGQQVGTSQQQSNSKEITAADGFKYTESETPDGFHYKVTWNKKLNKYYCRGTKEFYIYMDRGDGNIVSIPEDEAIARKIPSGNGKTCRENDGLVEVKKSIAKQPVNSKYQDVDLVDLKLDMASFNKKKVSVVGALSIIGEIGLLGTSRNDTSTVGVDISKLSRENRKLLLTNCNNRCDGIRIDGVVRLREGSGDIVAEQISIN</sequence>
<keyword evidence="3" id="KW-1185">Reference proteome</keyword>
<accession>A0A1G9CZ68</accession>
<dbReference type="Proteomes" id="UP000198629">
    <property type="component" value="Unassembled WGS sequence"/>
</dbReference>
<feature type="signal peptide" evidence="1">
    <location>
        <begin position="1"/>
        <end position="23"/>
    </location>
</feature>
<dbReference type="RefSeq" id="WP_091471707.1">
    <property type="nucleotide sequence ID" value="NZ_FNFX01000003.1"/>
</dbReference>
<dbReference type="STRING" id="492660.SAMN05192566_1696"/>
<dbReference type="AlphaFoldDB" id="A0A1G9CZ68"/>
<dbReference type="EMBL" id="FNFX01000003">
    <property type="protein sequence ID" value="SDK56919.1"/>
    <property type="molecule type" value="Genomic_DNA"/>
</dbReference>
<name>A0A1G9CZ68_9PROT</name>
<evidence type="ECO:0000313" key="3">
    <source>
        <dbReference type="Proteomes" id="UP000198629"/>
    </source>
</evidence>
<gene>
    <name evidence="2" type="ORF">SAMN05192566_1696</name>
</gene>
<evidence type="ECO:0000256" key="1">
    <source>
        <dbReference type="SAM" id="SignalP"/>
    </source>
</evidence>
<evidence type="ECO:0000313" key="2">
    <source>
        <dbReference type="EMBL" id="SDK56919.1"/>
    </source>
</evidence>
<organism evidence="2 3">
    <name type="scientific">Methylophilus rhizosphaerae</name>
    <dbReference type="NCBI Taxonomy" id="492660"/>
    <lineage>
        <taxon>Bacteria</taxon>
        <taxon>Pseudomonadati</taxon>
        <taxon>Pseudomonadota</taxon>
        <taxon>Betaproteobacteria</taxon>
        <taxon>Nitrosomonadales</taxon>
        <taxon>Methylophilaceae</taxon>
        <taxon>Methylophilus</taxon>
    </lineage>
</organism>
<reference evidence="3" key="1">
    <citation type="submission" date="2016-10" db="EMBL/GenBank/DDBJ databases">
        <authorList>
            <person name="Varghese N."/>
            <person name="Submissions S."/>
        </authorList>
    </citation>
    <scope>NUCLEOTIDE SEQUENCE [LARGE SCALE GENOMIC DNA]</scope>
    <source>
        <strain evidence="3">CBMB127</strain>
    </source>
</reference>
<keyword evidence="1" id="KW-0732">Signal</keyword>